<accession>A0A0K2B6C4</accession>
<feature type="compositionally biased region" description="Pro residues" evidence="1">
    <location>
        <begin position="84"/>
        <end position="97"/>
    </location>
</feature>
<feature type="region of interest" description="Disordered" evidence="1">
    <location>
        <begin position="78"/>
        <end position="97"/>
    </location>
</feature>
<gene>
    <name evidence="2" type="ORF">SAM23877_p079</name>
</gene>
<evidence type="ECO:0000313" key="2">
    <source>
        <dbReference type="EMBL" id="AKZ60788.1"/>
    </source>
</evidence>
<evidence type="ECO:0000313" key="3">
    <source>
        <dbReference type="Proteomes" id="UP000061018"/>
    </source>
</evidence>
<organism evidence="2 3">
    <name type="scientific">Streptomyces ambofaciens (strain ATCC 23877 / 3486 / DSM 40053 / JCM 4204 / NBRC 12836 / NRRL B-2516)</name>
    <dbReference type="NCBI Taxonomy" id="278992"/>
    <lineage>
        <taxon>Bacteria</taxon>
        <taxon>Bacillati</taxon>
        <taxon>Actinomycetota</taxon>
        <taxon>Actinomycetes</taxon>
        <taxon>Kitasatosporales</taxon>
        <taxon>Streptomycetaceae</taxon>
        <taxon>Streptomyces</taxon>
    </lineage>
</organism>
<protein>
    <submittedName>
        <fullName evidence="2">Uncharacterized protein</fullName>
    </submittedName>
</protein>
<reference evidence="3" key="1">
    <citation type="journal article" date="2015" name="J. Biotechnol.">
        <title>Complete genome sequence of Streptomyces ambofaciens ATCC 23877, the spiramycin producer.</title>
        <authorList>
            <person name="Thibessard A."/>
            <person name="Haas D."/>
            <person name="Gerbaud C."/>
            <person name="Aigle B."/>
            <person name="Lautru S."/>
            <person name="Pernodet J.L."/>
            <person name="Leblond P."/>
        </authorList>
    </citation>
    <scope>NUCLEOTIDE SEQUENCE [LARGE SCALE GENOMIC DNA]</scope>
    <source>
        <strain evidence="3">ATCC 23877 / 3486 / DSM 40053 / JCM 4204 / NBRC 12836 / NRRL B-2516</strain>
        <plasmid evidence="3">pSAM1</plasmid>
    </source>
</reference>
<proteinExistence type="predicted"/>
<dbReference type="AlphaFoldDB" id="A0A0K2B6C4"/>
<dbReference type="KEGG" id="samb:SAM23877_p079"/>
<keyword evidence="2" id="KW-0614">Plasmid</keyword>
<geneLocation type="plasmid" evidence="2 3">
    <name>pSAM1</name>
</geneLocation>
<dbReference type="EMBL" id="CP012383">
    <property type="protein sequence ID" value="AKZ60788.1"/>
    <property type="molecule type" value="Genomic_DNA"/>
</dbReference>
<evidence type="ECO:0000256" key="1">
    <source>
        <dbReference type="SAM" id="MobiDB-lite"/>
    </source>
</evidence>
<name>A0A0K2B6C4_STRA7</name>
<dbReference type="Proteomes" id="UP000061018">
    <property type="component" value="Plasmid pSAM1"/>
</dbReference>
<feature type="region of interest" description="Disordered" evidence="1">
    <location>
        <begin position="36"/>
        <end position="69"/>
    </location>
</feature>
<sequence length="97" mass="9885">MGQAMGVTGSMWYTSDGHSVSVAGHKTIRNGPAASLVLVTPGAGPGRHSTSTKVPTMAKSTRGLDPVDRSTRSLCVYGVKITPPTQPGPVPTTPTVA</sequence>